<evidence type="ECO:0000313" key="5">
    <source>
        <dbReference type="Proteomes" id="UP000216316"/>
    </source>
</evidence>
<dbReference type="Proteomes" id="UP000215828">
    <property type="component" value="Unassembled WGS sequence"/>
</dbReference>
<feature type="transmembrane region" description="Helical" evidence="1">
    <location>
        <begin position="210"/>
        <end position="232"/>
    </location>
</feature>
<evidence type="ECO:0000313" key="3">
    <source>
        <dbReference type="EMBL" id="OYR89744.1"/>
    </source>
</evidence>
<protein>
    <submittedName>
        <fullName evidence="3">Multidrug ABC transporter permease</fullName>
    </submittedName>
</protein>
<keyword evidence="1" id="KW-0812">Transmembrane</keyword>
<comment type="caution">
    <text evidence="3">The sequence shown here is derived from an EMBL/GenBank/DDBJ whole genome shotgun (WGS) entry which is preliminary data.</text>
</comment>
<reference evidence="2 5" key="2">
    <citation type="submission" date="2017-05" db="EMBL/GenBank/DDBJ databases">
        <authorList>
            <person name="Lin X.B."/>
            <person name="Stothard P."/>
            <person name="Tasseva G."/>
            <person name="Walter J."/>
        </authorList>
    </citation>
    <scope>NUCLEOTIDE SEQUENCE [LARGE SCALE GENOMIC DNA]</scope>
    <source>
        <strain evidence="2 5">609u</strain>
    </source>
</reference>
<reference evidence="3 4" key="1">
    <citation type="submission" date="2017-04" db="EMBL/GenBank/DDBJ databases">
        <authorList>
            <person name="Afonso C.L."/>
            <person name="Miller P.J."/>
            <person name="Scott M.A."/>
            <person name="Spackman E."/>
            <person name="Goraichik I."/>
            <person name="Dimitrov K.M."/>
            <person name="Suarez D.L."/>
            <person name="Swayne D.E."/>
        </authorList>
    </citation>
    <scope>NUCLEOTIDE SEQUENCE [LARGE SCALE GENOMIC DNA]</scope>
    <source>
        <strain evidence="3 4">609q</strain>
    </source>
</reference>
<feature type="transmembrane region" description="Helical" evidence="1">
    <location>
        <begin position="50"/>
        <end position="71"/>
    </location>
</feature>
<feature type="transmembrane region" description="Helical" evidence="1">
    <location>
        <begin position="20"/>
        <end position="38"/>
    </location>
</feature>
<sequence>MSFIKLALFQVRLYIKNTYFVNLVIIETTTMLLYEYLAHYVLQTYDGKEWLIAGVMGTWASCTTSAGALGFQRFQGTLPYLLNTGVAREKVLLATLIPASVYGLIAFPLAGLEAWLLKMPVNYLDFQLLVGIILLWIAAAVLSYFISLFFVLSKNAIVYEQLLLLPILLLSGLLSIPNAIRTSIKPFQMLSPLTLPIRIIYHESIQWNWIMSYILVVVVFGVLSKLMTNIVIKRSFKEGRLSIF</sequence>
<dbReference type="Proteomes" id="UP000216316">
    <property type="component" value="Unassembled WGS sequence"/>
</dbReference>
<feature type="transmembrane region" description="Helical" evidence="1">
    <location>
        <begin position="162"/>
        <end position="180"/>
    </location>
</feature>
<keyword evidence="1" id="KW-0472">Membrane</keyword>
<reference evidence="4 5" key="3">
    <citation type="submission" date="2017-09" db="EMBL/GenBank/DDBJ databases">
        <title>Tripartite evolution among Lactobacillus johnsonii, Lactobacillus taiwanensis, Lactobacillus reuteri and their rodent host.</title>
        <authorList>
            <person name="Wang T."/>
            <person name="Knowles S."/>
            <person name="Cheng C."/>
        </authorList>
    </citation>
    <scope>NUCLEOTIDE SEQUENCE [LARGE SCALE GENOMIC DNA]</scope>
    <source>
        <strain evidence="3 4">609q</strain>
        <strain evidence="2 5">609u</strain>
    </source>
</reference>
<name>A0A256L8L3_9LACO</name>
<evidence type="ECO:0000313" key="2">
    <source>
        <dbReference type="EMBL" id="OYR86784.1"/>
    </source>
</evidence>
<keyword evidence="5" id="KW-1185">Reference proteome</keyword>
<dbReference type="EMBL" id="NGNX01000064">
    <property type="protein sequence ID" value="OYR89744.1"/>
    <property type="molecule type" value="Genomic_DNA"/>
</dbReference>
<feature type="transmembrane region" description="Helical" evidence="1">
    <location>
        <begin position="128"/>
        <end position="150"/>
    </location>
</feature>
<proteinExistence type="predicted"/>
<dbReference type="EMBL" id="NGNV01000064">
    <property type="protein sequence ID" value="OYR86784.1"/>
    <property type="molecule type" value="Genomic_DNA"/>
</dbReference>
<dbReference type="RefSeq" id="WP_057718598.1">
    <property type="nucleotide sequence ID" value="NZ_CAMSOJ010000068.1"/>
</dbReference>
<gene>
    <name evidence="2" type="ORF">CBF53_11240</name>
    <name evidence="3" type="ORF">CBF70_11360</name>
</gene>
<dbReference type="AlphaFoldDB" id="A0A256L8L3"/>
<keyword evidence="1" id="KW-1133">Transmembrane helix</keyword>
<evidence type="ECO:0000256" key="1">
    <source>
        <dbReference type="SAM" id="Phobius"/>
    </source>
</evidence>
<accession>A0A256L8L3</accession>
<organism evidence="3 4">
    <name type="scientific">Lactobacillus taiwanensis</name>
    <dbReference type="NCBI Taxonomy" id="508451"/>
    <lineage>
        <taxon>Bacteria</taxon>
        <taxon>Bacillati</taxon>
        <taxon>Bacillota</taxon>
        <taxon>Bacilli</taxon>
        <taxon>Lactobacillales</taxon>
        <taxon>Lactobacillaceae</taxon>
        <taxon>Lactobacillus</taxon>
    </lineage>
</organism>
<evidence type="ECO:0000313" key="4">
    <source>
        <dbReference type="Proteomes" id="UP000215828"/>
    </source>
</evidence>
<feature type="transmembrane region" description="Helical" evidence="1">
    <location>
        <begin position="91"/>
        <end position="116"/>
    </location>
</feature>